<dbReference type="eggNOG" id="COG3850">
    <property type="taxonomic scope" value="Bacteria"/>
</dbReference>
<dbReference type="KEGG" id="dps:DP1889"/>
<keyword evidence="2" id="KW-1133">Transmembrane helix</keyword>
<dbReference type="eggNOG" id="COG2208">
    <property type="taxonomic scope" value="Bacteria"/>
</dbReference>
<dbReference type="Gene3D" id="3.30.450.20">
    <property type="entry name" value="PAS domain"/>
    <property type="match status" value="1"/>
</dbReference>
<dbReference type="Gene3D" id="1.10.8.500">
    <property type="entry name" value="HAMP domain in histidine kinase"/>
    <property type="match status" value="1"/>
</dbReference>
<dbReference type="GO" id="GO:0016020">
    <property type="term" value="C:membrane"/>
    <property type="evidence" value="ECO:0007669"/>
    <property type="project" value="InterPro"/>
</dbReference>
<evidence type="ECO:0000313" key="5">
    <source>
        <dbReference type="Proteomes" id="UP000000602"/>
    </source>
</evidence>
<dbReference type="STRING" id="177439.DP1889"/>
<dbReference type="SUPFAM" id="SSF158472">
    <property type="entry name" value="HAMP domain-like"/>
    <property type="match status" value="1"/>
</dbReference>
<evidence type="ECO:0000259" key="3">
    <source>
        <dbReference type="PROSITE" id="PS50885"/>
    </source>
</evidence>
<keyword evidence="2" id="KW-0472">Membrane</keyword>
<feature type="transmembrane region" description="Helical" evidence="2">
    <location>
        <begin position="285"/>
        <end position="304"/>
    </location>
</feature>
<dbReference type="AlphaFoldDB" id="Q6AM07"/>
<evidence type="ECO:0000313" key="4">
    <source>
        <dbReference type="EMBL" id="CAG36618.1"/>
    </source>
</evidence>
<dbReference type="PANTHER" id="PTHR43156:SF2">
    <property type="entry name" value="STAGE II SPORULATION PROTEIN E"/>
    <property type="match status" value="1"/>
</dbReference>
<dbReference type="OrthoDB" id="5427828at2"/>
<dbReference type="InterPro" id="IPR052016">
    <property type="entry name" value="Bact_Sigma-Reg"/>
</dbReference>
<dbReference type="SMART" id="SM00331">
    <property type="entry name" value="PP2C_SIG"/>
    <property type="match status" value="1"/>
</dbReference>
<dbReference type="InterPro" id="IPR003660">
    <property type="entry name" value="HAMP_dom"/>
</dbReference>
<dbReference type="SUPFAM" id="SSF81606">
    <property type="entry name" value="PP2C-like"/>
    <property type="match status" value="1"/>
</dbReference>
<keyword evidence="2" id="KW-0812">Transmembrane</keyword>
<dbReference type="GO" id="GO:0007165">
    <property type="term" value="P:signal transduction"/>
    <property type="evidence" value="ECO:0007669"/>
    <property type="project" value="InterPro"/>
</dbReference>
<dbReference type="GO" id="GO:0016791">
    <property type="term" value="F:phosphatase activity"/>
    <property type="evidence" value="ECO:0007669"/>
    <property type="project" value="TreeGrafter"/>
</dbReference>
<feature type="domain" description="HAMP" evidence="3">
    <location>
        <begin position="306"/>
        <end position="358"/>
    </location>
</feature>
<dbReference type="InterPro" id="IPR036457">
    <property type="entry name" value="PPM-type-like_dom_sf"/>
</dbReference>
<dbReference type="Pfam" id="PF07228">
    <property type="entry name" value="SpoIIE"/>
    <property type="match status" value="1"/>
</dbReference>
<accession>Q6AM07</accession>
<dbReference type="HOGENOM" id="CLU_448860_0_0_7"/>
<dbReference type="PROSITE" id="PS50885">
    <property type="entry name" value="HAMP"/>
    <property type="match status" value="1"/>
</dbReference>
<dbReference type="EMBL" id="CR522870">
    <property type="protein sequence ID" value="CAG36618.1"/>
    <property type="molecule type" value="Genomic_DNA"/>
</dbReference>
<dbReference type="InterPro" id="IPR001932">
    <property type="entry name" value="PPM-type_phosphatase-like_dom"/>
</dbReference>
<evidence type="ECO:0000256" key="1">
    <source>
        <dbReference type="ARBA" id="ARBA00022801"/>
    </source>
</evidence>
<reference evidence="5" key="1">
    <citation type="journal article" date="2004" name="Environ. Microbiol.">
        <title>The genome of Desulfotalea psychrophila, a sulfate-reducing bacterium from permanently cold Arctic sediments.</title>
        <authorList>
            <person name="Rabus R."/>
            <person name="Ruepp A."/>
            <person name="Frickey T."/>
            <person name="Rattei T."/>
            <person name="Fartmann B."/>
            <person name="Stark M."/>
            <person name="Bauer M."/>
            <person name="Zibat A."/>
            <person name="Lombardot T."/>
            <person name="Becker I."/>
            <person name="Amann J."/>
            <person name="Gellner K."/>
            <person name="Teeling H."/>
            <person name="Leuschner W.D."/>
            <person name="Gloeckner F.-O."/>
            <person name="Lupas A.N."/>
            <person name="Amann R."/>
            <person name="Klenk H.-P."/>
        </authorList>
    </citation>
    <scope>NUCLEOTIDE SEQUENCE [LARGE SCALE GENOMIC DNA]</scope>
    <source>
        <strain evidence="5">DSM 12343 / LSv54</strain>
    </source>
</reference>
<protein>
    <recommendedName>
        <fullName evidence="3">HAMP domain-containing protein</fullName>
    </recommendedName>
</protein>
<evidence type="ECO:0000256" key="2">
    <source>
        <dbReference type="SAM" id="Phobius"/>
    </source>
</evidence>
<organism evidence="4 5">
    <name type="scientific">Desulfotalea psychrophila (strain LSv54 / DSM 12343)</name>
    <dbReference type="NCBI Taxonomy" id="177439"/>
    <lineage>
        <taxon>Bacteria</taxon>
        <taxon>Pseudomonadati</taxon>
        <taxon>Thermodesulfobacteriota</taxon>
        <taxon>Desulfobulbia</taxon>
        <taxon>Desulfobulbales</taxon>
        <taxon>Desulfocapsaceae</taxon>
        <taxon>Desulfotalea</taxon>
    </lineage>
</organism>
<dbReference type="PANTHER" id="PTHR43156">
    <property type="entry name" value="STAGE II SPORULATION PROTEIN E-RELATED"/>
    <property type="match status" value="1"/>
</dbReference>
<dbReference type="Gene3D" id="3.60.40.10">
    <property type="entry name" value="PPM-type phosphatase domain"/>
    <property type="match status" value="1"/>
</dbReference>
<sequence length="604" mass="66819">MMLQGFFSTMLKKIKPTSLGQRTVLYVLAPTLVILLFSGFLTFQTARDILLQEWIEQANTSLKNGANIIDGRLEDPKRLLQLIQKAPVGPAGYATHEYLIDRLKGIKGVLAAEVDWPKFSDGPLPLPLTGAAVITTMHSGAATGVHTTRPSYTETFAQKKISLVSEYRDQNNESIGKIQVFISLADLLSDVTNSLWWREQSSFIIDKEGHTLAHLSQSELNRAKKIFEKKKWNRINKEKFGTIFSEGKPPKEVCVFYHLEQAPWTLVVIVSGEKVLKPLLNFRNAYFFITIITGLTILLTIHLVTSKVNRKINQVSAAASRLAAGYFSEPLSIETDDEIGALCQNFNEMTSQLKNGLDLQKSIELAREVQQNLLPGKDLKTAEVEISGTCIYCDATGGDYFDIIPCPLSDSIGVAVGDVVGHGISAALLMTTTRALVRCRLNSSGTLADVATEVNALLYKDTAQASNFVTLFLMKLSPEQRKISWVRAGHEPAIAYNARTRVFTNIQGNGVALGVNQAYRYQDQEITLSKDVQILLIGTDGIWDAENPEGEQFGKERVQSLLAANAHLQPREIICNISESIKVFQKDAPQSDDITFVIIKFPAI</sequence>
<dbReference type="SMART" id="SM00304">
    <property type="entry name" value="HAMP"/>
    <property type="match status" value="1"/>
</dbReference>
<name>Q6AM07_DESPS</name>
<dbReference type="Pfam" id="PF00672">
    <property type="entry name" value="HAMP"/>
    <property type="match status" value="1"/>
</dbReference>
<proteinExistence type="predicted"/>
<dbReference type="Proteomes" id="UP000000602">
    <property type="component" value="Chromosome"/>
</dbReference>
<dbReference type="CDD" id="cd06225">
    <property type="entry name" value="HAMP"/>
    <property type="match status" value="1"/>
</dbReference>
<keyword evidence="5" id="KW-1185">Reference proteome</keyword>
<gene>
    <name evidence="4" type="ordered locus">DP1889</name>
</gene>
<keyword evidence="1" id="KW-0378">Hydrolase</keyword>
<feature type="transmembrane region" description="Helical" evidence="2">
    <location>
        <begin position="23"/>
        <end position="43"/>
    </location>
</feature>